<dbReference type="GO" id="GO:0016020">
    <property type="term" value="C:membrane"/>
    <property type="evidence" value="ECO:0007669"/>
    <property type="project" value="InterPro"/>
</dbReference>
<evidence type="ECO:0000256" key="4">
    <source>
        <dbReference type="ARBA" id="ARBA00022679"/>
    </source>
</evidence>
<dbReference type="Gene3D" id="3.30.565.10">
    <property type="entry name" value="Histidine kinase-like ATPase, C-terminal domain"/>
    <property type="match status" value="1"/>
</dbReference>
<dbReference type="InterPro" id="IPR003594">
    <property type="entry name" value="HATPase_dom"/>
</dbReference>
<evidence type="ECO:0000256" key="1">
    <source>
        <dbReference type="ARBA" id="ARBA00000085"/>
    </source>
</evidence>
<feature type="transmembrane region" description="Helical" evidence="9">
    <location>
        <begin position="30"/>
        <end position="46"/>
    </location>
</feature>
<evidence type="ECO:0000256" key="6">
    <source>
        <dbReference type="ARBA" id="ARBA00022777"/>
    </source>
</evidence>
<dbReference type="RefSeq" id="WP_035131271.1">
    <property type="nucleotide sequence ID" value="NZ_JPMD01000013.1"/>
</dbReference>
<feature type="transmembrane region" description="Helical" evidence="9">
    <location>
        <begin position="97"/>
        <end position="115"/>
    </location>
</feature>
<evidence type="ECO:0000256" key="7">
    <source>
        <dbReference type="ARBA" id="ARBA00022840"/>
    </source>
</evidence>
<keyword evidence="6 11" id="KW-0418">Kinase</keyword>
<dbReference type="Gene3D" id="1.20.5.1930">
    <property type="match status" value="1"/>
</dbReference>
<comment type="catalytic activity">
    <reaction evidence="1">
        <text>ATP + protein L-histidine = ADP + protein N-phospho-L-histidine.</text>
        <dbReference type="EC" id="2.7.13.3"/>
    </reaction>
</comment>
<reference evidence="11 12" key="1">
    <citation type="submission" date="2014-07" db="EMBL/GenBank/DDBJ databases">
        <title>Draft genome of Clostridium sulfidigenes 113A isolated from sediments associated with methane hydrate from Krishna Godavari basin.</title>
        <authorList>
            <person name="Honkalas V.S."/>
            <person name="Dabir A.P."/>
            <person name="Arora P."/>
            <person name="Dhakephalkar P.K."/>
        </authorList>
    </citation>
    <scope>NUCLEOTIDE SEQUENCE [LARGE SCALE GENOMIC DNA]</scope>
    <source>
        <strain evidence="11 12">113A</strain>
    </source>
</reference>
<protein>
    <recommendedName>
        <fullName evidence="2">histidine kinase</fullName>
        <ecNumber evidence="2">2.7.13.3</ecNumber>
    </recommendedName>
</protein>
<dbReference type="Proteomes" id="UP000028542">
    <property type="component" value="Unassembled WGS sequence"/>
</dbReference>
<dbReference type="CDD" id="cd16917">
    <property type="entry name" value="HATPase_UhpB-NarQ-NarX-like"/>
    <property type="match status" value="1"/>
</dbReference>
<dbReference type="AlphaFoldDB" id="A0A084JEH3"/>
<proteinExistence type="predicted"/>
<keyword evidence="12" id="KW-1185">Reference proteome</keyword>
<keyword evidence="7" id="KW-0067">ATP-binding</keyword>
<dbReference type="GO" id="GO:0000155">
    <property type="term" value="F:phosphorelay sensor kinase activity"/>
    <property type="evidence" value="ECO:0007669"/>
    <property type="project" value="InterPro"/>
</dbReference>
<accession>A0A084JEH3</accession>
<name>A0A084JEH3_9CLOT</name>
<keyword evidence="5" id="KW-0547">Nucleotide-binding</keyword>
<dbReference type="Pfam" id="PF02518">
    <property type="entry name" value="HATPase_c"/>
    <property type="match status" value="1"/>
</dbReference>
<dbReference type="EC" id="2.7.13.3" evidence="2"/>
<dbReference type="EMBL" id="JPMD01000013">
    <property type="protein sequence ID" value="KEZ87357.1"/>
    <property type="molecule type" value="Genomic_DNA"/>
</dbReference>
<feature type="transmembrane region" description="Helical" evidence="9">
    <location>
        <begin position="122"/>
        <end position="143"/>
    </location>
</feature>
<dbReference type="GO" id="GO:0005524">
    <property type="term" value="F:ATP binding"/>
    <property type="evidence" value="ECO:0007669"/>
    <property type="project" value="UniProtKB-KW"/>
</dbReference>
<dbReference type="SUPFAM" id="SSF55874">
    <property type="entry name" value="ATPase domain of HSP90 chaperone/DNA topoisomerase II/histidine kinase"/>
    <property type="match status" value="1"/>
</dbReference>
<feature type="domain" description="Histidine kinase/HSP90-like ATPase" evidence="10">
    <location>
        <begin position="290"/>
        <end position="381"/>
    </location>
</feature>
<keyword evidence="3" id="KW-0597">Phosphoprotein</keyword>
<dbReference type="InterPro" id="IPR036890">
    <property type="entry name" value="HATPase_C_sf"/>
</dbReference>
<organism evidence="11 12">
    <name type="scientific">Clostridium sulfidigenes</name>
    <dbReference type="NCBI Taxonomy" id="318464"/>
    <lineage>
        <taxon>Bacteria</taxon>
        <taxon>Bacillati</taxon>
        <taxon>Bacillota</taxon>
        <taxon>Clostridia</taxon>
        <taxon>Eubacteriales</taxon>
        <taxon>Clostridiaceae</taxon>
        <taxon>Clostridium</taxon>
    </lineage>
</organism>
<dbReference type="SMART" id="SM00387">
    <property type="entry name" value="HATPase_c"/>
    <property type="match status" value="1"/>
</dbReference>
<keyword evidence="8" id="KW-0902">Two-component regulatory system</keyword>
<evidence type="ECO:0000259" key="10">
    <source>
        <dbReference type="SMART" id="SM00387"/>
    </source>
</evidence>
<evidence type="ECO:0000313" key="11">
    <source>
        <dbReference type="EMBL" id="KEZ87357.1"/>
    </source>
</evidence>
<keyword evidence="9" id="KW-1133">Transmembrane helix</keyword>
<evidence type="ECO:0000256" key="5">
    <source>
        <dbReference type="ARBA" id="ARBA00022741"/>
    </source>
</evidence>
<evidence type="ECO:0000256" key="3">
    <source>
        <dbReference type="ARBA" id="ARBA00022553"/>
    </source>
</evidence>
<dbReference type="PANTHER" id="PTHR24421:SF10">
    <property type="entry name" value="NITRATE_NITRITE SENSOR PROTEIN NARQ"/>
    <property type="match status" value="1"/>
</dbReference>
<comment type="caution">
    <text evidence="11">The sequence shown here is derived from an EMBL/GenBank/DDBJ whole genome shotgun (WGS) entry which is preliminary data.</text>
</comment>
<sequence length="383" mass="43878">MIKSKELLLMRYISFCILTFQVFIEVGNKSIVSLVFLLLFIINNHLRMFYLEKERSAILSIIIELVFIPLAQLNFGGTIIFYLIGVSIDLFPLKNKIVKYGLGLIILFFGIYPKFSGPIEDGIINFVLLGIFFILLSYISRLFSTKVEAQQLYDKLRVSDEKLIEANKELEGYVESIEELTLLKERNRISREIHDSVGHTLSTAMIQLSAMEAIAEKENSSMKDMIGNLRAFINESFQDVKRAVRELKPDEYDNYQGILRLQELCKNFERMSGVKVKVIISKGDWNLSTKQINHLYRMIQEILSNSLKHGKATMVKVIMNFTEDEFVISFSDNGVGTDKIVESGLGLRSIRERVTEIEGIVHMKSSKDNGFFVKVIVPREAEV</sequence>
<evidence type="ECO:0000256" key="2">
    <source>
        <dbReference type="ARBA" id="ARBA00012438"/>
    </source>
</evidence>
<feature type="transmembrane region" description="Helical" evidence="9">
    <location>
        <begin position="58"/>
        <end position="85"/>
    </location>
</feature>
<keyword evidence="9" id="KW-0472">Membrane</keyword>
<keyword evidence="9" id="KW-0812">Transmembrane</keyword>
<evidence type="ECO:0000256" key="8">
    <source>
        <dbReference type="ARBA" id="ARBA00023012"/>
    </source>
</evidence>
<evidence type="ECO:0000256" key="9">
    <source>
        <dbReference type="SAM" id="Phobius"/>
    </source>
</evidence>
<gene>
    <name evidence="11" type="ORF">IO99_05940</name>
</gene>
<keyword evidence="4" id="KW-0808">Transferase</keyword>
<dbReference type="InterPro" id="IPR050482">
    <property type="entry name" value="Sensor_HK_TwoCompSys"/>
</dbReference>
<dbReference type="GO" id="GO:0046983">
    <property type="term" value="F:protein dimerization activity"/>
    <property type="evidence" value="ECO:0007669"/>
    <property type="project" value="InterPro"/>
</dbReference>
<evidence type="ECO:0000313" key="12">
    <source>
        <dbReference type="Proteomes" id="UP000028542"/>
    </source>
</evidence>
<dbReference type="Pfam" id="PF07730">
    <property type="entry name" value="HisKA_3"/>
    <property type="match status" value="1"/>
</dbReference>
<dbReference type="STRING" id="318464.IO99_05940"/>
<dbReference type="eggNOG" id="COG4585">
    <property type="taxonomic scope" value="Bacteria"/>
</dbReference>
<dbReference type="PANTHER" id="PTHR24421">
    <property type="entry name" value="NITRATE/NITRITE SENSOR PROTEIN NARX-RELATED"/>
    <property type="match status" value="1"/>
</dbReference>
<dbReference type="InterPro" id="IPR011712">
    <property type="entry name" value="Sig_transdc_His_kin_sub3_dim/P"/>
</dbReference>